<organism evidence="1">
    <name type="scientific">Rhizophora mucronata</name>
    <name type="common">Asiatic mangrove</name>
    <dbReference type="NCBI Taxonomy" id="61149"/>
    <lineage>
        <taxon>Eukaryota</taxon>
        <taxon>Viridiplantae</taxon>
        <taxon>Streptophyta</taxon>
        <taxon>Embryophyta</taxon>
        <taxon>Tracheophyta</taxon>
        <taxon>Spermatophyta</taxon>
        <taxon>Magnoliopsida</taxon>
        <taxon>eudicotyledons</taxon>
        <taxon>Gunneridae</taxon>
        <taxon>Pentapetalae</taxon>
        <taxon>rosids</taxon>
        <taxon>fabids</taxon>
        <taxon>Malpighiales</taxon>
        <taxon>Rhizophoraceae</taxon>
        <taxon>Rhizophora</taxon>
    </lineage>
</organism>
<sequence>MYHISGKAIAAKHMKTSKTRVRDTNLMVSFVK</sequence>
<dbReference type="EMBL" id="GGEC01086200">
    <property type="protein sequence ID" value="MBX66684.1"/>
    <property type="molecule type" value="Transcribed_RNA"/>
</dbReference>
<reference evidence="1" key="1">
    <citation type="submission" date="2018-02" db="EMBL/GenBank/DDBJ databases">
        <title>Rhizophora mucronata_Transcriptome.</title>
        <authorList>
            <person name="Meera S.P."/>
            <person name="Sreeshan A."/>
            <person name="Augustine A."/>
        </authorList>
    </citation>
    <scope>NUCLEOTIDE SEQUENCE</scope>
    <source>
        <tissue evidence="1">Leaf</tissue>
    </source>
</reference>
<proteinExistence type="predicted"/>
<dbReference type="AlphaFoldDB" id="A0A2P2QIE6"/>
<name>A0A2P2QIE6_RHIMU</name>
<protein>
    <submittedName>
        <fullName evidence="1">Uncharacterized protein</fullName>
    </submittedName>
</protein>
<evidence type="ECO:0000313" key="1">
    <source>
        <dbReference type="EMBL" id="MBX66684.1"/>
    </source>
</evidence>
<accession>A0A2P2QIE6</accession>